<dbReference type="OrthoDB" id="5403181at2759"/>
<proteinExistence type="predicted"/>
<dbReference type="CDD" id="cd08870">
    <property type="entry name" value="START_STARD2_7-like"/>
    <property type="match status" value="1"/>
</dbReference>
<reference evidence="2" key="1">
    <citation type="submission" date="2025-08" db="UniProtKB">
        <authorList>
            <consortium name="RefSeq"/>
        </authorList>
    </citation>
    <scope>IDENTIFICATION</scope>
    <source>
        <tissue evidence="2">Leaves</tissue>
    </source>
</reference>
<dbReference type="KEGG" id="jre:109004265"/>
<dbReference type="InterPro" id="IPR023393">
    <property type="entry name" value="START-like_dom_sf"/>
</dbReference>
<protein>
    <submittedName>
        <fullName evidence="2">Uncharacterized protein LOC109004265 isoform X1</fullName>
    </submittedName>
</protein>
<dbReference type="Proteomes" id="UP000235220">
    <property type="component" value="Chromosome 7"/>
</dbReference>
<evidence type="ECO:0000313" key="2">
    <source>
        <dbReference type="RefSeq" id="XP_018838313.1"/>
    </source>
</evidence>
<dbReference type="FunCoup" id="A0A2I4G334">
    <property type="interactions" value="419"/>
</dbReference>
<dbReference type="RefSeq" id="XP_018838313.1">
    <property type="nucleotide sequence ID" value="XM_018982768.2"/>
</dbReference>
<keyword evidence="1" id="KW-1185">Reference proteome</keyword>
<dbReference type="PANTHER" id="PTHR19308:SF13">
    <property type="entry name" value="OS02G0468400 PROTEIN"/>
    <property type="match status" value="1"/>
</dbReference>
<dbReference type="GO" id="GO:0008289">
    <property type="term" value="F:lipid binding"/>
    <property type="evidence" value="ECO:0007669"/>
    <property type="project" value="InterPro"/>
</dbReference>
<dbReference type="Gene3D" id="3.30.530.20">
    <property type="match status" value="1"/>
</dbReference>
<evidence type="ECO:0000313" key="1">
    <source>
        <dbReference type="Proteomes" id="UP000235220"/>
    </source>
</evidence>
<dbReference type="AlphaFoldDB" id="A0A2I4G334"/>
<dbReference type="STRING" id="51240.A0A2I4G334"/>
<dbReference type="FunFam" id="3.30.530.20:FF:000027">
    <property type="entry name" value="StAR-related lipid transfer protein 7, mitochondrial"/>
    <property type="match status" value="1"/>
</dbReference>
<dbReference type="SUPFAM" id="SSF55961">
    <property type="entry name" value="Bet v1-like"/>
    <property type="match status" value="1"/>
</dbReference>
<dbReference type="GO" id="GO:0005737">
    <property type="term" value="C:cytoplasm"/>
    <property type="evidence" value="ECO:0007669"/>
    <property type="project" value="UniProtKB-ARBA"/>
</dbReference>
<dbReference type="InterPro" id="IPR051213">
    <property type="entry name" value="START_lipid_transfer"/>
</dbReference>
<dbReference type="Pfam" id="PF01852">
    <property type="entry name" value="START"/>
    <property type="match status" value="1"/>
</dbReference>
<sequence length="403" mass="46607">MFKVWDSRNYYFHSMSFGGSLNELWLENGHGGWATVFALIVILVWHCYKRFPFIFSSSNLTPSDSGARIHPQLKLFRCDCILTWKSVYSCRMSEIVSDADLKFLIENLDEKHHDNEKWEHVIDKRNTVLFYNAKCCEPKDGPLKYLSETVFENCSPEMLRDFYMDNDYRKKWDKTLVEHEQLQVDQTNGVEIGRTIKKFPLLTPREYILAWRLWEGKDRTFYCFIKECEHSSTPRQKKYVRVRFFRSGWRIREVPGRNACEIKMFHQEDAGLNVKMAKLAFAKGIWSYVCNMDKALLKYSAVSHPHSAVTAVTLIQKVPPALDTMEGITSSATAFLRQITNEPKEKKFIRRPSSKFLANGLLFVGGAICLSRGHNSLGAKVAMAYILAKLSKRGTASDQSRES</sequence>
<dbReference type="PROSITE" id="PS50848">
    <property type="entry name" value="START"/>
    <property type="match status" value="1"/>
</dbReference>
<dbReference type="PANTHER" id="PTHR19308">
    <property type="entry name" value="PHOSPHATIDYLCHOLINE TRANSFER PROTEIN"/>
    <property type="match status" value="1"/>
</dbReference>
<dbReference type="Gramene" id="Jr07_10710_p1">
    <property type="protein sequence ID" value="cds.Jr07_10710_p1"/>
    <property type="gene ID" value="Jr07_10710"/>
</dbReference>
<accession>A0A2I4G334</accession>
<dbReference type="GeneID" id="109004265"/>
<gene>
    <name evidence="2" type="primary">LOC109004265</name>
</gene>
<dbReference type="InterPro" id="IPR002913">
    <property type="entry name" value="START_lipid-bd_dom"/>
</dbReference>
<name>A0A2I4G334_JUGRE</name>
<organism evidence="1 2">
    <name type="scientific">Juglans regia</name>
    <name type="common">English walnut</name>
    <dbReference type="NCBI Taxonomy" id="51240"/>
    <lineage>
        <taxon>Eukaryota</taxon>
        <taxon>Viridiplantae</taxon>
        <taxon>Streptophyta</taxon>
        <taxon>Embryophyta</taxon>
        <taxon>Tracheophyta</taxon>
        <taxon>Spermatophyta</taxon>
        <taxon>Magnoliopsida</taxon>
        <taxon>eudicotyledons</taxon>
        <taxon>Gunneridae</taxon>
        <taxon>Pentapetalae</taxon>
        <taxon>rosids</taxon>
        <taxon>fabids</taxon>
        <taxon>Fagales</taxon>
        <taxon>Juglandaceae</taxon>
        <taxon>Juglans</taxon>
    </lineage>
</organism>